<organism evidence="2 3">
    <name type="scientific">Wolfiporia cocos (strain MD-104)</name>
    <name type="common">Brown rot fungus</name>
    <dbReference type="NCBI Taxonomy" id="742152"/>
    <lineage>
        <taxon>Eukaryota</taxon>
        <taxon>Fungi</taxon>
        <taxon>Dikarya</taxon>
        <taxon>Basidiomycota</taxon>
        <taxon>Agaricomycotina</taxon>
        <taxon>Agaricomycetes</taxon>
        <taxon>Polyporales</taxon>
        <taxon>Phaeolaceae</taxon>
        <taxon>Wolfiporia</taxon>
    </lineage>
</organism>
<dbReference type="AlphaFoldDB" id="A0A2H3JE72"/>
<sequence length="554" mass="60396">MATEIGFHVTVCPSCSREILPKRYYVPIQPPAPPPSSPTSDSKNQDDAPAARLPRTKTGNPRRGGGLVHGTGRVKPNGAIKRSDTVKEAKKPSPPAPAADVEPSMTRPTGPVRHRTVIDQSPVPMYCSDECRLADLRAGQVGLDYNPERCVSPPMPPVPHNSYSDFSSPDESDSGASFGSQASLMSSCLGSDDTPIPSGYAALRKLYPELPAQPHRAPQLRPKTEEKHSSLEDYNSGIMMASRRITETLKPEPAKRTLYGTVEKQERKPIPGWTDGSQAWRASVYGFAPPQDFTKTRPTDESVTSAYKGFVASSHRSRGVYSTLSTAAVSLDSASASASALPTQPQPPRGMGTRSRSEAEELYSKYPLFAKRSDSRASLASARPTSPTGSTRSLPVCTAPRRKEFSLVKPGAEGRLLVPDVKMTRTPSNLTMSSETSSSYSSAGFYGGLGRRRSPLSRQNSDTSVETADSRTTEADATMHPMWPSSSLPSTQQVKPQTRSWSYADDRMTFPILQVPKMEKRIERRIVDGEERDVEVEVEVVEPLKRLFLFPAAR</sequence>
<feature type="region of interest" description="Disordered" evidence="1">
    <location>
        <begin position="374"/>
        <end position="395"/>
    </location>
</feature>
<dbReference type="EMBL" id="KB468053">
    <property type="protein sequence ID" value="PCH40191.1"/>
    <property type="molecule type" value="Genomic_DNA"/>
</dbReference>
<feature type="region of interest" description="Disordered" evidence="1">
    <location>
        <begin position="150"/>
        <end position="181"/>
    </location>
</feature>
<dbReference type="OMA" id="DGSNAWR"/>
<accession>A0A2H3JE72</accession>
<feature type="compositionally biased region" description="Pro residues" evidence="1">
    <location>
        <begin position="28"/>
        <end position="37"/>
    </location>
</feature>
<feature type="region of interest" description="Disordered" evidence="1">
    <location>
        <begin position="26"/>
        <end position="117"/>
    </location>
</feature>
<feature type="region of interest" description="Disordered" evidence="1">
    <location>
        <begin position="211"/>
        <end position="230"/>
    </location>
</feature>
<dbReference type="OrthoDB" id="3365472at2759"/>
<evidence type="ECO:0000313" key="2">
    <source>
        <dbReference type="EMBL" id="PCH40191.1"/>
    </source>
</evidence>
<reference evidence="2 3" key="1">
    <citation type="journal article" date="2012" name="Science">
        <title>The Paleozoic origin of enzymatic lignin decomposition reconstructed from 31 fungal genomes.</title>
        <authorList>
            <person name="Floudas D."/>
            <person name="Binder M."/>
            <person name="Riley R."/>
            <person name="Barry K."/>
            <person name="Blanchette R.A."/>
            <person name="Henrissat B."/>
            <person name="Martinez A.T."/>
            <person name="Otillar R."/>
            <person name="Spatafora J.W."/>
            <person name="Yadav J.S."/>
            <person name="Aerts A."/>
            <person name="Benoit I."/>
            <person name="Boyd A."/>
            <person name="Carlson A."/>
            <person name="Copeland A."/>
            <person name="Coutinho P.M."/>
            <person name="de Vries R.P."/>
            <person name="Ferreira P."/>
            <person name="Findley K."/>
            <person name="Foster B."/>
            <person name="Gaskell J."/>
            <person name="Glotzer D."/>
            <person name="Gorecki P."/>
            <person name="Heitman J."/>
            <person name="Hesse C."/>
            <person name="Hori C."/>
            <person name="Igarashi K."/>
            <person name="Jurgens J.A."/>
            <person name="Kallen N."/>
            <person name="Kersten P."/>
            <person name="Kohler A."/>
            <person name="Kuees U."/>
            <person name="Kumar T.K.A."/>
            <person name="Kuo A."/>
            <person name="LaButti K."/>
            <person name="Larrondo L.F."/>
            <person name="Lindquist E."/>
            <person name="Ling A."/>
            <person name="Lombard V."/>
            <person name="Lucas S."/>
            <person name="Lundell T."/>
            <person name="Martin R."/>
            <person name="McLaughlin D.J."/>
            <person name="Morgenstern I."/>
            <person name="Morin E."/>
            <person name="Murat C."/>
            <person name="Nagy L.G."/>
            <person name="Nolan M."/>
            <person name="Ohm R.A."/>
            <person name="Patyshakuliyeva A."/>
            <person name="Rokas A."/>
            <person name="Ruiz-Duenas F.J."/>
            <person name="Sabat G."/>
            <person name="Salamov A."/>
            <person name="Samejima M."/>
            <person name="Schmutz J."/>
            <person name="Slot J.C."/>
            <person name="St John F."/>
            <person name="Stenlid J."/>
            <person name="Sun H."/>
            <person name="Sun S."/>
            <person name="Syed K."/>
            <person name="Tsang A."/>
            <person name="Wiebenga A."/>
            <person name="Young D."/>
            <person name="Pisabarro A."/>
            <person name="Eastwood D.C."/>
            <person name="Martin F."/>
            <person name="Cullen D."/>
            <person name="Grigoriev I.V."/>
            <person name="Hibbett D.S."/>
        </authorList>
    </citation>
    <scope>NUCLEOTIDE SEQUENCE [LARGE SCALE GENOMIC DNA]</scope>
    <source>
        <strain evidence="2 3">MD-104</strain>
    </source>
</reference>
<feature type="compositionally biased region" description="Low complexity" evidence="1">
    <location>
        <begin position="433"/>
        <end position="442"/>
    </location>
</feature>
<dbReference type="Proteomes" id="UP000218811">
    <property type="component" value="Unassembled WGS sequence"/>
</dbReference>
<dbReference type="STRING" id="742152.A0A2H3JE72"/>
<protein>
    <submittedName>
        <fullName evidence="2">Uncharacterized protein</fullName>
    </submittedName>
</protein>
<feature type="region of interest" description="Disordered" evidence="1">
    <location>
        <begin position="337"/>
        <end position="358"/>
    </location>
</feature>
<proteinExistence type="predicted"/>
<keyword evidence="3" id="KW-1185">Reference proteome</keyword>
<name>A0A2H3JE72_WOLCO</name>
<feature type="compositionally biased region" description="Basic and acidic residues" evidence="1">
    <location>
        <begin position="81"/>
        <end position="91"/>
    </location>
</feature>
<evidence type="ECO:0000313" key="3">
    <source>
        <dbReference type="Proteomes" id="UP000218811"/>
    </source>
</evidence>
<feature type="compositionally biased region" description="Polar residues" evidence="1">
    <location>
        <begin position="484"/>
        <end position="495"/>
    </location>
</feature>
<feature type="compositionally biased region" description="Polar residues" evidence="1">
    <location>
        <begin position="384"/>
        <end position="393"/>
    </location>
</feature>
<feature type="region of interest" description="Disordered" evidence="1">
    <location>
        <begin position="426"/>
        <end position="495"/>
    </location>
</feature>
<gene>
    <name evidence="2" type="ORF">WOLCODRAFT_136716</name>
</gene>
<evidence type="ECO:0000256" key="1">
    <source>
        <dbReference type="SAM" id="MobiDB-lite"/>
    </source>
</evidence>